<evidence type="ECO:0000313" key="1">
    <source>
        <dbReference type="EMBL" id="QBZ59947.1"/>
    </source>
</evidence>
<protein>
    <submittedName>
        <fullName evidence="1">Uncharacterized protein</fullName>
    </submittedName>
</protein>
<reference evidence="1 2" key="1">
    <citation type="journal article" date="2019" name="Mol. Biol. Evol.">
        <title>Blast fungal genomes show frequent chromosomal changes, gene gains and losses, and effector gene turnover.</title>
        <authorList>
            <person name="Gomez Luciano L.B."/>
            <person name="Jason Tsai I."/>
            <person name="Chuma I."/>
            <person name="Tosa Y."/>
            <person name="Chen Y.H."/>
            <person name="Li J.Y."/>
            <person name="Li M.Y."/>
            <person name="Jade Lu M.Y."/>
            <person name="Nakayashiki H."/>
            <person name="Li W.H."/>
        </authorList>
    </citation>
    <scope>NUCLEOTIDE SEQUENCE [LARGE SCALE GENOMIC DNA]</scope>
    <source>
        <strain evidence="1">MZ5-1-6</strain>
    </source>
</reference>
<gene>
    <name evidence="1" type="ORF">PoMZ_04915</name>
</gene>
<feature type="non-terminal residue" evidence="1">
    <location>
        <position position="89"/>
    </location>
</feature>
<organism evidence="1 2">
    <name type="scientific">Pyricularia oryzae</name>
    <name type="common">Rice blast fungus</name>
    <name type="synonym">Magnaporthe oryzae</name>
    <dbReference type="NCBI Taxonomy" id="318829"/>
    <lineage>
        <taxon>Eukaryota</taxon>
        <taxon>Fungi</taxon>
        <taxon>Dikarya</taxon>
        <taxon>Ascomycota</taxon>
        <taxon>Pezizomycotina</taxon>
        <taxon>Sordariomycetes</taxon>
        <taxon>Sordariomycetidae</taxon>
        <taxon>Magnaporthales</taxon>
        <taxon>Pyriculariaceae</taxon>
        <taxon>Pyricularia</taxon>
    </lineage>
</organism>
<accession>A0A4P7NAV0</accession>
<dbReference type="Proteomes" id="UP000294847">
    <property type="component" value="Chromosome 3"/>
</dbReference>
<dbReference type="EMBL" id="CP034206">
    <property type="protein sequence ID" value="QBZ59947.1"/>
    <property type="molecule type" value="Genomic_DNA"/>
</dbReference>
<name>A0A4P7NAV0_PYROR</name>
<sequence length="89" mass="9967">MRRVNEIFERALDTVIANDRKTVEPPIEGPESLRISSISKTSISGLVVKSIVAIQRIDSMGPVFDSRLMQSFAFALQIPSLVFLLRYTV</sequence>
<evidence type="ECO:0000313" key="2">
    <source>
        <dbReference type="Proteomes" id="UP000294847"/>
    </source>
</evidence>
<dbReference type="AlphaFoldDB" id="A0A4P7NAV0"/>
<proteinExistence type="predicted"/>